<proteinExistence type="predicted"/>
<evidence type="ECO:0000313" key="1">
    <source>
        <dbReference type="EMBL" id="RYQ82612.1"/>
    </source>
</evidence>
<reference evidence="1 2" key="1">
    <citation type="submission" date="2019-01" db="EMBL/GenBank/DDBJ databases">
        <title>Sequencing of cultivated peanut Arachis hypogaea provides insights into genome evolution and oil improvement.</title>
        <authorList>
            <person name="Chen X."/>
        </authorList>
    </citation>
    <scope>NUCLEOTIDE SEQUENCE [LARGE SCALE GENOMIC DNA]</scope>
    <source>
        <strain evidence="2">cv. Fuhuasheng</strain>
        <tissue evidence="1">Leaves</tissue>
    </source>
</reference>
<dbReference type="EMBL" id="SDMP01000020">
    <property type="protein sequence ID" value="RYQ82612.1"/>
    <property type="molecule type" value="Genomic_DNA"/>
</dbReference>
<protein>
    <submittedName>
        <fullName evidence="1">Uncharacterized protein</fullName>
    </submittedName>
</protein>
<dbReference type="AlphaFoldDB" id="A0A444WZ37"/>
<accession>A0A444WZ37</accession>
<comment type="caution">
    <text evidence="1">The sequence shown here is derived from an EMBL/GenBank/DDBJ whole genome shotgun (WGS) entry which is preliminary data.</text>
</comment>
<sequence length="266" mass="30776">MQEGVEQAEAQVVKNPETTILIEELDVLVEKIAKSGEKKTPDFSDGKTLPTAKQTVGQIFEKFETPLKRNLMSPEMREKCYLWVTRIRTYADDSTDEYNSLCKLNAQQPLVLSRVHFASLKAKSYIEADNMAIENLPNGEFLQPKSKKPFNVEDYPMFLPFLDRKKLASHPYGYVISRIRKDREIEPLYIDISGQKTEYKSFTLKNCTDVDHFRVEFASRILFHDMNRDRDATIMESEKMRLSKPSAALLSPYYQVDSYDIESDSD</sequence>
<name>A0A444WZ37_ARAHY</name>
<keyword evidence="2" id="KW-1185">Reference proteome</keyword>
<dbReference type="Proteomes" id="UP000289738">
    <property type="component" value="Chromosome B10"/>
</dbReference>
<organism evidence="1 2">
    <name type="scientific">Arachis hypogaea</name>
    <name type="common">Peanut</name>
    <dbReference type="NCBI Taxonomy" id="3818"/>
    <lineage>
        <taxon>Eukaryota</taxon>
        <taxon>Viridiplantae</taxon>
        <taxon>Streptophyta</taxon>
        <taxon>Embryophyta</taxon>
        <taxon>Tracheophyta</taxon>
        <taxon>Spermatophyta</taxon>
        <taxon>Magnoliopsida</taxon>
        <taxon>eudicotyledons</taxon>
        <taxon>Gunneridae</taxon>
        <taxon>Pentapetalae</taxon>
        <taxon>rosids</taxon>
        <taxon>fabids</taxon>
        <taxon>Fabales</taxon>
        <taxon>Fabaceae</taxon>
        <taxon>Papilionoideae</taxon>
        <taxon>50 kb inversion clade</taxon>
        <taxon>dalbergioids sensu lato</taxon>
        <taxon>Dalbergieae</taxon>
        <taxon>Pterocarpus clade</taxon>
        <taxon>Arachis</taxon>
    </lineage>
</organism>
<gene>
    <name evidence="1" type="ORF">Ahy_B10g101195</name>
</gene>
<evidence type="ECO:0000313" key="2">
    <source>
        <dbReference type="Proteomes" id="UP000289738"/>
    </source>
</evidence>